<sequence>MDQFKFDGDQSKRIVDAIVEGYRDYIEHRKERYEKMIISSAFAWTKGNFIESKIAEVNGDLTYKKAKAGLTWDYLQFIQGDKKLLFLIKNAAYFNEDSFSHAVLPNRSKSDGHLRSYLHELSKINRGLEFSPSQQSQENTTEQSMQLSLFVPENQVKEELDRLQNVYNEFHILTYKIDKAYQISNIMHYLPNPDDNIAYRVEDLSDYILGAELTDEERGIIAPEPDSEFVDPEAFDIGIFEDEEKK</sequence>
<evidence type="ECO:0000313" key="2">
    <source>
        <dbReference type="Proteomes" id="UP000298484"/>
    </source>
</evidence>
<proteinExistence type="predicted"/>
<reference evidence="1 2" key="1">
    <citation type="submission" date="2019-03" db="EMBL/GenBank/DDBJ databases">
        <title>Genome sequence of Lentibacillus salicampi ATCC BAA-719.</title>
        <authorList>
            <person name="Maclea K.S."/>
            <person name="Simoes Junior M."/>
        </authorList>
    </citation>
    <scope>NUCLEOTIDE SEQUENCE [LARGE SCALE GENOMIC DNA]</scope>
    <source>
        <strain evidence="1 2">ATCC BAA-719</strain>
    </source>
</reference>
<organism evidence="1 2">
    <name type="scientific">Lentibacillus salicampi</name>
    <dbReference type="NCBI Taxonomy" id="175306"/>
    <lineage>
        <taxon>Bacteria</taxon>
        <taxon>Bacillati</taxon>
        <taxon>Bacillota</taxon>
        <taxon>Bacilli</taxon>
        <taxon>Bacillales</taxon>
        <taxon>Bacillaceae</taxon>
        <taxon>Lentibacillus</taxon>
    </lineage>
</organism>
<dbReference type="Proteomes" id="UP000298484">
    <property type="component" value="Unassembled WGS sequence"/>
</dbReference>
<dbReference type="EMBL" id="SRHY01000022">
    <property type="protein sequence ID" value="TFJ92405.1"/>
    <property type="molecule type" value="Genomic_DNA"/>
</dbReference>
<keyword evidence="2" id="KW-1185">Reference proteome</keyword>
<dbReference type="RefSeq" id="WP_135110465.1">
    <property type="nucleotide sequence ID" value="NZ_SRHY01000022.1"/>
</dbReference>
<accession>A0A4Y9AAD9</accession>
<name>A0A4Y9AAD9_9BACI</name>
<dbReference type="OrthoDB" id="2893237at2"/>
<evidence type="ECO:0000313" key="1">
    <source>
        <dbReference type="EMBL" id="TFJ92405.1"/>
    </source>
</evidence>
<dbReference type="AlphaFoldDB" id="A0A4Y9AAD9"/>
<gene>
    <name evidence="1" type="ORF">E4U82_12195</name>
</gene>
<protein>
    <submittedName>
        <fullName evidence="1">Uncharacterized protein</fullName>
    </submittedName>
</protein>
<comment type="caution">
    <text evidence="1">The sequence shown here is derived from an EMBL/GenBank/DDBJ whole genome shotgun (WGS) entry which is preliminary data.</text>
</comment>